<keyword evidence="1" id="KW-0732">Signal</keyword>
<evidence type="ECO:0008006" key="4">
    <source>
        <dbReference type="Google" id="ProtNLM"/>
    </source>
</evidence>
<sequence>MKSFLVKNFFICLATFLLLSSLIAPLNQSLAADVPGADGSGVASVSDPAVNTVSPDVTTRDAGEEARRVAAEEKKEQLKRAAAIAFKQALNFFLQNLAHDSAVAIVSGGEGQTSLFYEQSFGDYVLGQLDRSAGIFAETLLGDGFGINYAGLCDPGIPFRLSLTLGLPGFEPPSPPSCTLTELAGNWRSRLGSADFADFFVASLDPRANQLGIGGEIQKNYLGELIAKAFVSSGERSDGDFEDIVDKITGEILTPGDLLRRQAEEGLIVRPANIQEARTGDIVADAIDTFVQTLAGEMFKKLFEGLRSFSGSRGSRPAVNVRLPGSSVSSQISGLQAARDRFASIFEVGRRVGGPQEILVELSQCNNINNPGPNNCVIDQKFRQAVENELTVQQAINQDLLDPNAPFGFISGGFEPPYNQGLPYRSILVLRTHRIVPASWELAAQYIGVNGDEQKLGDLVDAFNDVNSPYFGLVDPNWVLKAPEAFCALEGFSNYLNDDKVTGSGSSSQRVVTRAEYCADQQSCLEEDIDGSCKTYGYCTKEKPTWDFQANRCSEDFATCETFRGTSGNVTTASYLKNTLDFEGCSVDSVGCQWYCTEYNPFNGVWTCTEEQEKVLRECNNPNGCSASVSCFVPQGEQACQSDEGAFLFLRNPCSATSPGWDAASQSCFRSESCTIEPGGVQCIVPSCSDLPNQVANGSFETSHPTPLINNDPAASWVRVGNNLPFSLTRVTGSNEKVFSGNFSLRFFTNGGVTQAGNSQLILQNEANTLTGLTAGNTYTASIWVYNSLQLGNVFLQVSSGSAGCNTQGFVPQKGTWQQIACNFDAGANTATIQIYATDNPVGTFWLDEATITQECLNEQATVTLIGQSDLDGSKIYFDDDVQTCSASEAGCSNLLRLNQNFGRNLIAINSSFEEVGTGWPIAGSTNQSHIGNQSVELAPGQSVTYAGPPSRQAITPGVPYIYSAWGLGENSSGQTGQLTITEFAGGSQINSQSQNLNLPSSWRQFNMLYTPSQNFCQNGVCSVGGNACPGGDNDCPLVSEVELSLGNNSTNGQVWYDDVTFGDISDFTVNGSIQNAQVANAGGDFGIVLDNLHIKQPPSYLGCTGDPESDPLECGSYAGVCSADEVGCDLFSPTNGDIPIPGIPAEGDYCPSECVGYAAFKQSATNYENEQFPVYLIPDRGDQCNAAAVGCQEFTNLDEVARGGEGLEYYTFLRQCVKPENAVSAGNSCGTFFTWVGSDVTGFQLQVHNLQLSNDPATECDPTVSVCPAQVNLASNFGRCENLQDAINNPFCKEFIAPNGDKSYIIIEQTISCTDNCVPYRATDVDLGINDCQAFGGVEEDIDNDGTVDACVFNAVPGEGQSCGVAEAGCREYRGNAAPNVFNVFTDTFEFNAANQWHVGDISSESTNVGGHSLASASELDPTITSAQTLSGSTNSAGYVDADGSGTCTEADGSYNDATRTCLAQMRNGETCEILLGDTFCGILDDRLVNNGNYLLSFWAKNASQNPSNANFDVAIFNQIQIATDIGVGPNWQNYLLGPFTIGDVSPEAILSFRRDCGANCTAADTFYIDNVVLKQVQDFEYLIKDSWDIPLSCDSNPALDPNTYPQPNAPQFMLGCQEYTDRFGQLQYLKSFDQLCRASAAGCEAFIDTHNSNSSLAEQFNLGDPLAQVNVPSDNLTYLVNDPNFYCPSTSQGCTELGLPEINGQTGKVSDYETVYLIQDPETFGTTLCESEALGCEAWQSGNGLSYFKAPGDRTCEFAAKGADSIPRWYKSGTNEACPVGNTPLGVLRPDRACIGGFNDGQQCRTDEDCLGPNDNSSNDDGNCQNWAGLCSARDNSCTEFVDPGSSNRENQIFNGGFDQDVLGDLTNGVDNWSGPVSLPSGQPVFTNDGKFGLVGAKSILSQIGNPAFQYNSGQAIHQDLILGRSTLYTVGFEAAVPPGSSVPTSGNLRATLACADPTGDQKLQSFDNSMLVSDNVTFNGSLYDVAELSVPANVITKSDLFNIETGGFTTFSGRVFIDEQNNGCRVYFGSDESINLSSVPIIFEDVFVKETGVYYHLKNDADYQSCNGIVNAEEGCVLFNDRSEVNYSIGESDSSYLIFNSHQTDNGETASSSCAAGNCNSNSIVKVKPDRECAEWLDCSSRTKVVGLDGIEQDVCVDLVTCRSFDANGECDDFVTPSSELVANNLTPLNQTFAYRDVSRLRNLSGYSTPGYRFDSTGSFAIEGQYQYSLMPQVGEVAEVPNPSFEIFTADSEPLGWSFPDFSRVWTSNLFNVIADPVTAETEGITQQDGNAILRFGSNFGVISDSFDVFANTEYVLSALINTRQLDVGEASGNSNIATRIEVVIDDGGRTNVISGSTIEQPAGLGWRQRLVSFSTPSNVTKVRIRMYNTDGSAECEGGFDDPDCFIEGKTFVDLVKLRPALEVQSINQSPVLVGNSCRVYPESDSLSCEYTGDEGITYQGINGYCLLEDPRNPNLCLQWWPVNMIKGDQRDLVAGYNDRFPLYQCLANDLTLTEKIEDTGIITVAEACVGGYFPTFTPDCVLFRHEDAQPLNSKGNGAPRTLDAAGISESEKDFASLGLLERVRLDVTFPGGLTACAGNFVGNLIPFSEQSPTGRTVRTFDVMNSSYEYTDPAFVWGLSVGGDTYCSAYVGFFEETAQNHSRGDLAFIQACAIDQGSCSTRDSHRFNLQFDGFTGFDNLECRAFSQTVTRAGSNKAWNARVDKGSDFELHDTLTIYSSDSAPFGAAQPPDPINRPELWDNSTADGLQPLGVENPDASFAPPYQARSGSVFACIGSTPETDQKTFTDDFISQLPSGGAVYTCNGGINDGITCDPSLSLACTASECTGDPDFNGNACHNDSECGLGTCVDPNPSDNGTCVQTSGSSGGSTCGLVGRCSVSGSVCVQYPYFNRPTIGFCSSDDPQTSGLECQSDADCGFGVCQTNVRGAGLYLSGGCPVEGEVCDLLNYTDDGGPEDDPSGNPIPFDIRQDNAIAKGADRVKRLFARAFGIWELNTVGYERQNPISRVADDFNGDGISDLWDPPVSGQECPDNIRPLAVCSNSGVPCTTNAICGPGGSCQNISVDYCAVAPIVSRISIAGEIDFGASKQVQISEAGSVSLEFNTQVDANQEPIAAYRIDWGDGRTISVSGLKSIQDRSNQDEPIKLSHSYNYFDILARSASSQSIYCAGDSHPTLGTVPANTCYIQPRIQVIDNWGWCNANIDHRENVPTSGQPIDVQTGGLTNTWGYYGTACQGGLNSFQSYNGTIIVTRN</sequence>
<name>A0A2H0W0P6_9BACT</name>
<proteinExistence type="predicted"/>
<gene>
    <name evidence="2" type="ORF">COT81_03630</name>
</gene>
<dbReference type="Gene3D" id="2.60.120.260">
    <property type="entry name" value="Galactose-binding domain-like"/>
    <property type="match status" value="4"/>
</dbReference>
<accession>A0A2H0W0P6</accession>
<feature type="chain" id="PRO_5013621474" description="CBM-cenC domain-containing protein" evidence="1">
    <location>
        <begin position="32"/>
        <end position="3273"/>
    </location>
</feature>
<dbReference type="Proteomes" id="UP000230935">
    <property type="component" value="Unassembled WGS sequence"/>
</dbReference>
<feature type="signal peptide" evidence="1">
    <location>
        <begin position="1"/>
        <end position="31"/>
    </location>
</feature>
<comment type="caution">
    <text evidence="2">The sequence shown here is derived from an EMBL/GenBank/DDBJ whole genome shotgun (WGS) entry which is preliminary data.</text>
</comment>
<evidence type="ECO:0000256" key="1">
    <source>
        <dbReference type="SAM" id="SignalP"/>
    </source>
</evidence>
<dbReference type="SUPFAM" id="SSF49785">
    <property type="entry name" value="Galactose-binding domain-like"/>
    <property type="match status" value="1"/>
</dbReference>
<organism evidence="2 3">
    <name type="scientific">Candidatus Buchananbacteria bacterium CG10_big_fil_rev_8_21_14_0_10_42_9</name>
    <dbReference type="NCBI Taxonomy" id="1974526"/>
    <lineage>
        <taxon>Bacteria</taxon>
        <taxon>Candidatus Buchananiibacteriota</taxon>
    </lineage>
</organism>
<dbReference type="InterPro" id="IPR008979">
    <property type="entry name" value="Galactose-bd-like_sf"/>
</dbReference>
<evidence type="ECO:0000313" key="2">
    <source>
        <dbReference type="EMBL" id="PIS04939.1"/>
    </source>
</evidence>
<reference evidence="3" key="1">
    <citation type="submission" date="2017-09" db="EMBL/GenBank/DDBJ databases">
        <title>Depth-based differentiation of microbial function through sediment-hosted aquifers and enrichment of novel symbionts in the deep terrestrial subsurface.</title>
        <authorList>
            <person name="Probst A.J."/>
            <person name="Ladd B."/>
            <person name="Jarett J.K."/>
            <person name="Geller-Mcgrath D.E."/>
            <person name="Sieber C.M.K."/>
            <person name="Emerson J.B."/>
            <person name="Anantharaman K."/>
            <person name="Thomas B.C."/>
            <person name="Malmstrom R."/>
            <person name="Stieglmeier M."/>
            <person name="Klingl A."/>
            <person name="Woyke T."/>
            <person name="Ryan C.M."/>
            <person name="Banfield J.F."/>
        </authorList>
    </citation>
    <scope>NUCLEOTIDE SEQUENCE [LARGE SCALE GENOMIC DNA]</scope>
</reference>
<protein>
    <recommendedName>
        <fullName evidence="4">CBM-cenC domain-containing protein</fullName>
    </recommendedName>
</protein>
<evidence type="ECO:0000313" key="3">
    <source>
        <dbReference type="Proteomes" id="UP000230935"/>
    </source>
</evidence>
<dbReference type="EMBL" id="PEZZ01000029">
    <property type="protein sequence ID" value="PIS04939.1"/>
    <property type="molecule type" value="Genomic_DNA"/>
</dbReference>